<dbReference type="InterPro" id="IPR023214">
    <property type="entry name" value="HAD_sf"/>
</dbReference>
<dbReference type="NCBIfam" id="TIGR01460">
    <property type="entry name" value="HAD-SF-IIA"/>
    <property type="match status" value="1"/>
</dbReference>
<dbReference type="Proteomes" id="UP000799302">
    <property type="component" value="Unassembled WGS sequence"/>
</dbReference>
<dbReference type="PANTHER" id="PTHR14269:SF57">
    <property type="entry name" value="SUPERFAMILY HYDROLASE, PUTATIVE (AFU_ORTHOLOGUE AFUA_2G02580)-RELATED"/>
    <property type="match status" value="1"/>
</dbReference>
<dbReference type="NCBIfam" id="TIGR01456">
    <property type="entry name" value="CECR5"/>
    <property type="match status" value="1"/>
</dbReference>
<dbReference type="InterPro" id="IPR006357">
    <property type="entry name" value="HAD-SF_hydro_IIA"/>
</dbReference>
<name>A0A6A6UT17_9PEZI</name>
<dbReference type="InterPro" id="IPR050324">
    <property type="entry name" value="CDP-alcohol_PTase-I"/>
</dbReference>
<dbReference type="FunFam" id="3.40.50.1000:FF:000069">
    <property type="entry name" value="HAD-superfamily subfamily IIA hydrolase"/>
    <property type="match status" value="1"/>
</dbReference>
<proteinExistence type="predicted"/>
<dbReference type="InterPro" id="IPR036412">
    <property type="entry name" value="HAD-like_sf"/>
</dbReference>
<sequence length="405" mass="45645">MATLKTRYSILLHQQARRRWCQPNALRACSRSLQTSTSDHHPSDFAFAFDIDGVLLRSHDPIPGAREALSFLQAQKIPFILLTNGGGKHESERVAELMDKLQIPLDTSMFVQSHTPFADLEQYKDKTILVVGGEEDKCRHVANAYGFKSVVTPADIMVQYPSIWPFSSQFLDYYQETADPLPSPIDAANPEGSLKVDAIFVYNDPRDWGLDATIILDLLLSRSGIMGTVSPKNNNPDLPNRGYLQEGQPHLYYSNPDLWWAAKFHLPRLGQGAFREALEGLWTAVTGGEKKGVTLQKTLIGKPYHMTYDFAERKLIKHREDLFSGTETNPLRQVYMIGDNPESDIRGGNSFRSPLGTKWSTILVKTGVHQTGHPAWEPTTITKDVYEAVKWALHRESWPVSPQRN</sequence>
<dbReference type="PANTHER" id="PTHR14269">
    <property type="entry name" value="CDP-DIACYLGLYCEROL--GLYCEROL-3-PHOSPHATE 3-PHOSPHATIDYLTRANSFERASE-RELATED"/>
    <property type="match status" value="1"/>
</dbReference>
<dbReference type="AlphaFoldDB" id="A0A6A6UT17"/>
<protein>
    <submittedName>
        <fullName evidence="1">Putative HAD superfamily hydrolase</fullName>
    </submittedName>
</protein>
<dbReference type="OrthoDB" id="270009at2759"/>
<dbReference type="Pfam" id="PF13242">
    <property type="entry name" value="Hydrolase_like"/>
    <property type="match status" value="1"/>
</dbReference>
<gene>
    <name evidence="1" type="ORF">BT63DRAFT_381243</name>
</gene>
<keyword evidence="2" id="KW-1185">Reference proteome</keyword>
<evidence type="ECO:0000313" key="2">
    <source>
        <dbReference type="Proteomes" id="UP000799302"/>
    </source>
</evidence>
<dbReference type="GO" id="GO:0005739">
    <property type="term" value="C:mitochondrion"/>
    <property type="evidence" value="ECO:0007669"/>
    <property type="project" value="TreeGrafter"/>
</dbReference>
<evidence type="ECO:0000313" key="1">
    <source>
        <dbReference type="EMBL" id="KAF2674561.1"/>
    </source>
</evidence>
<dbReference type="InterPro" id="IPR006353">
    <property type="entry name" value="HAD-SF_hydro_IIA_CECR5"/>
</dbReference>
<reference evidence="1" key="1">
    <citation type="journal article" date="2020" name="Stud. Mycol.">
        <title>101 Dothideomycetes genomes: a test case for predicting lifestyles and emergence of pathogens.</title>
        <authorList>
            <person name="Haridas S."/>
            <person name="Albert R."/>
            <person name="Binder M."/>
            <person name="Bloem J."/>
            <person name="Labutti K."/>
            <person name="Salamov A."/>
            <person name="Andreopoulos B."/>
            <person name="Baker S."/>
            <person name="Barry K."/>
            <person name="Bills G."/>
            <person name="Bluhm B."/>
            <person name="Cannon C."/>
            <person name="Castanera R."/>
            <person name="Culley D."/>
            <person name="Daum C."/>
            <person name="Ezra D."/>
            <person name="Gonzalez J."/>
            <person name="Henrissat B."/>
            <person name="Kuo A."/>
            <person name="Liang C."/>
            <person name="Lipzen A."/>
            <person name="Lutzoni F."/>
            <person name="Magnuson J."/>
            <person name="Mondo S."/>
            <person name="Nolan M."/>
            <person name="Ohm R."/>
            <person name="Pangilinan J."/>
            <person name="Park H.-J."/>
            <person name="Ramirez L."/>
            <person name="Alfaro M."/>
            <person name="Sun H."/>
            <person name="Tritt A."/>
            <person name="Yoshinaga Y."/>
            <person name="Zwiers L.-H."/>
            <person name="Turgeon B."/>
            <person name="Goodwin S."/>
            <person name="Spatafora J."/>
            <person name="Crous P."/>
            <person name="Grigoriev I."/>
        </authorList>
    </citation>
    <scope>NUCLEOTIDE SEQUENCE</scope>
    <source>
        <strain evidence="1">CBS 115976</strain>
    </source>
</reference>
<dbReference type="GO" id="GO:0016787">
    <property type="term" value="F:hydrolase activity"/>
    <property type="evidence" value="ECO:0007669"/>
    <property type="project" value="UniProtKB-KW"/>
</dbReference>
<dbReference type="Pfam" id="PF13344">
    <property type="entry name" value="Hydrolase_6"/>
    <property type="match status" value="1"/>
</dbReference>
<dbReference type="Gene3D" id="3.40.50.1000">
    <property type="entry name" value="HAD superfamily/HAD-like"/>
    <property type="match status" value="2"/>
</dbReference>
<dbReference type="GO" id="GO:0046474">
    <property type="term" value="P:glycerophospholipid biosynthetic process"/>
    <property type="evidence" value="ECO:0007669"/>
    <property type="project" value="TreeGrafter"/>
</dbReference>
<accession>A0A6A6UT17</accession>
<organism evidence="1 2">
    <name type="scientific">Microthyrium microscopicum</name>
    <dbReference type="NCBI Taxonomy" id="703497"/>
    <lineage>
        <taxon>Eukaryota</taxon>
        <taxon>Fungi</taxon>
        <taxon>Dikarya</taxon>
        <taxon>Ascomycota</taxon>
        <taxon>Pezizomycotina</taxon>
        <taxon>Dothideomycetes</taxon>
        <taxon>Dothideomycetes incertae sedis</taxon>
        <taxon>Microthyriales</taxon>
        <taxon>Microthyriaceae</taxon>
        <taxon>Microthyrium</taxon>
    </lineage>
</organism>
<dbReference type="SUPFAM" id="SSF56784">
    <property type="entry name" value="HAD-like"/>
    <property type="match status" value="1"/>
</dbReference>
<dbReference type="EMBL" id="MU004230">
    <property type="protein sequence ID" value="KAF2674561.1"/>
    <property type="molecule type" value="Genomic_DNA"/>
</dbReference>
<keyword evidence="1" id="KW-0378">Hydrolase</keyword>